<dbReference type="SUPFAM" id="SSF58104">
    <property type="entry name" value="Methyl-accepting chemotaxis protein (MCP) signaling domain"/>
    <property type="match status" value="1"/>
</dbReference>
<dbReference type="PANTHER" id="PTHR32089">
    <property type="entry name" value="METHYL-ACCEPTING CHEMOTAXIS PROTEIN MCPB"/>
    <property type="match status" value="1"/>
</dbReference>
<feature type="transmembrane region" description="Helical" evidence="5">
    <location>
        <begin position="6"/>
        <end position="23"/>
    </location>
</feature>
<dbReference type="AlphaFoldDB" id="A0A934N6F0"/>
<evidence type="ECO:0000256" key="5">
    <source>
        <dbReference type="SAM" id="Phobius"/>
    </source>
</evidence>
<organism evidence="8 9">
    <name type="scientific">Marinomonas transparens</name>
    <dbReference type="NCBI Taxonomy" id="2795388"/>
    <lineage>
        <taxon>Bacteria</taxon>
        <taxon>Pseudomonadati</taxon>
        <taxon>Pseudomonadota</taxon>
        <taxon>Gammaproteobacteria</taxon>
        <taxon>Oceanospirillales</taxon>
        <taxon>Oceanospirillaceae</taxon>
        <taxon>Marinomonas</taxon>
    </lineage>
</organism>
<dbReference type="Pfam" id="PF00672">
    <property type="entry name" value="HAMP"/>
    <property type="match status" value="1"/>
</dbReference>
<evidence type="ECO:0000313" key="8">
    <source>
        <dbReference type="EMBL" id="MBJ7538001.1"/>
    </source>
</evidence>
<dbReference type="PANTHER" id="PTHR32089:SF120">
    <property type="entry name" value="METHYL-ACCEPTING CHEMOTAXIS PROTEIN TLPQ"/>
    <property type="match status" value="1"/>
</dbReference>
<dbReference type="EMBL" id="JAEMNX010000010">
    <property type="protein sequence ID" value="MBJ7538001.1"/>
    <property type="molecule type" value="Genomic_DNA"/>
</dbReference>
<accession>A0A934N6F0</accession>
<dbReference type="CDD" id="cd11386">
    <property type="entry name" value="MCP_signal"/>
    <property type="match status" value="1"/>
</dbReference>
<dbReference type="GO" id="GO:0004888">
    <property type="term" value="F:transmembrane signaling receptor activity"/>
    <property type="evidence" value="ECO:0007669"/>
    <property type="project" value="InterPro"/>
</dbReference>
<evidence type="ECO:0000256" key="2">
    <source>
        <dbReference type="ARBA" id="ARBA00023224"/>
    </source>
</evidence>
<dbReference type="PROSITE" id="PS50111">
    <property type="entry name" value="CHEMOTAXIS_TRANSDUC_2"/>
    <property type="match status" value="1"/>
</dbReference>
<evidence type="ECO:0000256" key="3">
    <source>
        <dbReference type="ARBA" id="ARBA00029447"/>
    </source>
</evidence>
<comment type="subcellular location">
    <subcellularLocation>
        <location evidence="1">Membrane</location>
    </subcellularLocation>
</comment>
<keyword evidence="2 4" id="KW-0807">Transducer</keyword>
<keyword evidence="5" id="KW-1133">Transmembrane helix</keyword>
<keyword evidence="5" id="KW-0812">Transmembrane</keyword>
<evidence type="ECO:0000256" key="4">
    <source>
        <dbReference type="PROSITE-ProRule" id="PRU00284"/>
    </source>
</evidence>
<dbReference type="SMART" id="SM00283">
    <property type="entry name" value="MA"/>
    <property type="match status" value="1"/>
</dbReference>
<dbReference type="InterPro" id="IPR003660">
    <property type="entry name" value="HAMP_dom"/>
</dbReference>
<comment type="similarity">
    <text evidence="3">Belongs to the methyl-accepting chemotaxis (MCP) protein family.</text>
</comment>
<dbReference type="CDD" id="cd06225">
    <property type="entry name" value="HAMP"/>
    <property type="match status" value="1"/>
</dbReference>
<dbReference type="PRINTS" id="PR00260">
    <property type="entry name" value="CHEMTRNSDUCR"/>
</dbReference>
<reference evidence="8" key="1">
    <citation type="submission" date="2020-12" db="EMBL/GenBank/DDBJ databases">
        <title>Marinomonas arctica sp. nov., a psychrotolerant bacterium isolated from the Arctic.</title>
        <authorList>
            <person name="Zhang Y."/>
        </authorList>
    </citation>
    <scope>NUCLEOTIDE SEQUENCE</scope>
    <source>
        <strain evidence="8">C1424</strain>
    </source>
</reference>
<evidence type="ECO:0000256" key="1">
    <source>
        <dbReference type="ARBA" id="ARBA00004370"/>
    </source>
</evidence>
<feature type="transmembrane region" description="Helical" evidence="5">
    <location>
        <begin position="129"/>
        <end position="149"/>
    </location>
</feature>
<dbReference type="PROSITE" id="PS50885">
    <property type="entry name" value="HAMP"/>
    <property type="match status" value="1"/>
</dbReference>
<gene>
    <name evidence="8" type="ORF">I8J31_09985</name>
</gene>
<name>A0A934N6F0_9GAMM</name>
<dbReference type="Gene3D" id="1.10.287.950">
    <property type="entry name" value="Methyl-accepting chemotaxis protein"/>
    <property type="match status" value="1"/>
</dbReference>
<dbReference type="GO" id="GO:0016020">
    <property type="term" value="C:membrane"/>
    <property type="evidence" value="ECO:0007669"/>
    <property type="project" value="UniProtKB-SubCell"/>
</dbReference>
<dbReference type="RefSeq" id="WP_199468357.1">
    <property type="nucleotide sequence ID" value="NZ_JAEMNX010000010.1"/>
</dbReference>
<feature type="domain" description="Methyl-accepting transducer" evidence="6">
    <location>
        <begin position="218"/>
        <end position="454"/>
    </location>
</feature>
<keyword evidence="9" id="KW-1185">Reference proteome</keyword>
<dbReference type="Pfam" id="PF00015">
    <property type="entry name" value="MCPsignal"/>
    <property type="match status" value="1"/>
</dbReference>
<evidence type="ECO:0000259" key="7">
    <source>
        <dbReference type="PROSITE" id="PS50885"/>
    </source>
</evidence>
<dbReference type="GO" id="GO:0006935">
    <property type="term" value="P:chemotaxis"/>
    <property type="evidence" value="ECO:0007669"/>
    <property type="project" value="InterPro"/>
</dbReference>
<dbReference type="SMART" id="SM00304">
    <property type="entry name" value="HAMP"/>
    <property type="match status" value="1"/>
</dbReference>
<evidence type="ECO:0000259" key="6">
    <source>
        <dbReference type="PROSITE" id="PS50111"/>
    </source>
</evidence>
<dbReference type="InterPro" id="IPR004090">
    <property type="entry name" value="Chemotax_Me-accpt_rcpt"/>
</dbReference>
<feature type="domain" description="HAMP" evidence="7">
    <location>
        <begin position="159"/>
        <end position="213"/>
    </location>
</feature>
<dbReference type="GO" id="GO:0007165">
    <property type="term" value="P:signal transduction"/>
    <property type="evidence" value="ECO:0007669"/>
    <property type="project" value="UniProtKB-KW"/>
</dbReference>
<protein>
    <submittedName>
        <fullName evidence="8">Methyl-accepting chemotaxis protein</fullName>
    </submittedName>
</protein>
<dbReference type="Proteomes" id="UP000628710">
    <property type="component" value="Unassembled WGS sequence"/>
</dbReference>
<comment type="caution">
    <text evidence="8">The sequence shown here is derived from an EMBL/GenBank/DDBJ whole genome shotgun (WGS) entry which is preliminary data.</text>
</comment>
<dbReference type="InterPro" id="IPR004089">
    <property type="entry name" value="MCPsignal_dom"/>
</dbReference>
<dbReference type="FunFam" id="1.10.287.950:FF:000001">
    <property type="entry name" value="Methyl-accepting chemotaxis sensory transducer"/>
    <property type="match status" value="1"/>
</dbReference>
<proteinExistence type="inferred from homology"/>
<keyword evidence="5" id="KW-0472">Membrane</keyword>
<evidence type="ECO:0000313" key="9">
    <source>
        <dbReference type="Proteomes" id="UP000628710"/>
    </source>
</evidence>
<sequence length="490" mass="53317">MLLLSTSSLIVMVLIFSVSYMLAKKHFDDALRSDMKNMGHTLAVALQEPIFSYDSNVINNIMQSFVGFPFIDSIKAFDQREKPLGETTKEGNSSQDVSQLNTEKVDILWNNGNKIGHLEITYRMNSNDALLLSIKTLFIFIAVSLLVVLQATNWLVLNRFVIAPIKIIADAMSDIAQGGGDLTRRLNIKSNDEVGMLAQGFDTFISNLHTLIQKIVNSTNELTLCSVDIQSNANKNTTATEKQLLETELVATALNQMLSATQEVAQNANQTASKTQSCNELAEKGNAIVKHTVDEIHNLGSEINNTSAKVIELKGKSEHINEVIEVIKGIAEQTNLLALNAAIEAARAGEQGRGFAVVADEVRGLAQRTQDSTSEIETIIHDLQSSSEEVNKLMEVSSKTLQQTIDESGGAITALEDIIEDINIINDMNAQVATATEEQNSVTAGVSDKVVVINEATTAITSNAANVEQLSNQLHTISASIKEDLSKFKL</sequence>